<feature type="region of interest" description="Disordered" evidence="1">
    <location>
        <begin position="677"/>
        <end position="699"/>
    </location>
</feature>
<dbReference type="GO" id="GO:0008170">
    <property type="term" value="F:N-methyltransferase activity"/>
    <property type="evidence" value="ECO:0007669"/>
    <property type="project" value="InterPro"/>
</dbReference>
<feature type="compositionally biased region" description="Polar residues" evidence="1">
    <location>
        <begin position="522"/>
        <end position="535"/>
    </location>
</feature>
<accession>A0A8J3YYV6</accession>
<gene>
    <name evidence="3" type="ORF">Val02_90910</name>
</gene>
<dbReference type="PANTHER" id="PTHR42998:SF1">
    <property type="entry name" value="TYPE I RESTRICTION ENZYME HINDI METHYLASE SUBUNIT"/>
    <property type="match status" value="1"/>
</dbReference>
<evidence type="ECO:0000313" key="4">
    <source>
        <dbReference type="Proteomes" id="UP000619260"/>
    </source>
</evidence>
<keyword evidence="3" id="KW-0378">Hydrolase</keyword>
<keyword evidence="4" id="KW-1185">Reference proteome</keyword>
<dbReference type="SUPFAM" id="SSF53335">
    <property type="entry name" value="S-adenosyl-L-methionine-dependent methyltransferases"/>
    <property type="match status" value="1"/>
</dbReference>
<keyword evidence="3" id="KW-0540">Nuclease</keyword>
<dbReference type="SUPFAM" id="SSF116734">
    <property type="entry name" value="DNA methylase specificity domain"/>
    <property type="match status" value="1"/>
</dbReference>
<feature type="domain" description="DNA methylase adenine-specific" evidence="2">
    <location>
        <begin position="165"/>
        <end position="408"/>
    </location>
</feature>
<dbReference type="PRINTS" id="PR00507">
    <property type="entry name" value="N12N6MTFRASE"/>
</dbReference>
<dbReference type="InterPro" id="IPR029063">
    <property type="entry name" value="SAM-dependent_MTases_sf"/>
</dbReference>
<dbReference type="RefSeq" id="WP_239153825.1">
    <property type="nucleotide sequence ID" value="NZ_BOPF01000068.1"/>
</dbReference>
<proteinExistence type="predicted"/>
<organism evidence="3 4">
    <name type="scientific">Virgisporangium aliadipatigenens</name>
    <dbReference type="NCBI Taxonomy" id="741659"/>
    <lineage>
        <taxon>Bacteria</taxon>
        <taxon>Bacillati</taxon>
        <taxon>Actinomycetota</taxon>
        <taxon>Actinomycetes</taxon>
        <taxon>Micromonosporales</taxon>
        <taxon>Micromonosporaceae</taxon>
        <taxon>Virgisporangium</taxon>
    </lineage>
</organism>
<feature type="region of interest" description="Disordered" evidence="1">
    <location>
        <begin position="519"/>
        <end position="538"/>
    </location>
</feature>
<feature type="compositionally biased region" description="Polar residues" evidence="1">
    <location>
        <begin position="680"/>
        <end position="689"/>
    </location>
</feature>
<evidence type="ECO:0000259" key="2">
    <source>
        <dbReference type="Pfam" id="PF02384"/>
    </source>
</evidence>
<dbReference type="Gene3D" id="3.40.50.150">
    <property type="entry name" value="Vaccinia Virus protein VP39"/>
    <property type="match status" value="1"/>
</dbReference>
<sequence>MNSELGNIPDDATLTASDIARLANVGRAAVSNWRRRHTDFPQPVGGTPASPTFDAKEVEQWLRREGKLHQADPRHWAWKHIESYQPAARIGDALAIAGAYLLARSTKPASNDRILTPRQLAGALRALDHGLATLIGTVLPEQWDPALSAILRTVDQLGRHQDAETVFEYLHHRYVTSAQSMSGLAGTPDTVAQVMLAIAGHGSRILDFTCGTGSILRMAADKATQHGTTTQCFAQEIKPQYAMIALLRLWFVHRRATRAGRRAPAPQMQVGDSLLADAYPDLRADVAIANFPFGIHDWGHDQLIYDPRWVYGMPPRTEPELAWIQHALAHLRPGGTAVVLMPPAAASRPAGRRIRAELLRQGALQAVIALPAGLMPPVGVGLQIWVLTQPTNRQPAADGILFVDSAASTQPLTDLIAKAWHDYQSGKHTDAPGLHRVVPAIDLLDSQVDLTPQRHLQPPTETTIDPAATLNDIDVFKRLLTTLQTSLPAVRPATRDPRGTVARANLADLIRSGSIEAIRTPTRGQTYSGNNTPRSGSKDLRIRADDILLPTTGREIDAHVAHPEEVGTELDAGVQLLRVNRSQFDPWFVAGTLSLAHNRSQRATSSSGVLRIDLKHLTIPVLPVADQQRYGQAFRQLAEYRTTLQQLTNTGTVLIHDITHGLNAGVLDVRPLTDARRSRSANGLMSNHLASPGARDRRP</sequence>
<dbReference type="AlphaFoldDB" id="A0A8J3YYV6"/>
<comment type="caution">
    <text evidence="3">The sequence shown here is derived from an EMBL/GenBank/DDBJ whole genome shotgun (WGS) entry which is preliminary data.</text>
</comment>
<dbReference type="PANTHER" id="PTHR42998">
    <property type="entry name" value="TYPE I RESTRICTION ENZYME HINDVIIP M PROTEIN-RELATED"/>
    <property type="match status" value="1"/>
</dbReference>
<dbReference type="Proteomes" id="UP000619260">
    <property type="component" value="Unassembled WGS sequence"/>
</dbReference>
<evidence type="ECO:0000256" key="1">
    <source>
        <dbReference type="SAM" id="MobiDB-lite"/>
    </source>
</evidence>
<dbReference type="InterPro" id="IPR003356">
    <property type="entry name" value="DNA_methylase_A-5"/>
</dbReference>
<protein>
    <submittedName>
        <fullName evidence="3">Type II restriction endonuclease subunit M</fullName>
    </submittedName>
</protein>
<dbReference type="InterPro" id="IPR052916">
    <property type="entry name" value="Type-I_RE_MTase_Subunit"/>
</dbReference>
<dbReference type="GO" id="GO:0004519">
    <property type="term" value="F:endonuclease activity"/>
    <property type="evidence" value="ECO:0007669"/>
    <property type="project" value="UniProtKB-KW"/>
</dbReference>
<dbReference type="Pfam" id="PF02384">
    <property type="entry name" value="N6_Mtase"/>
    <property type="match status" value="1"/>
</dbReference>
<evidence type="ECO:0000313" key="3">
    <source>
        <dbReference type="EMBL" id="GIJ52205.1"/>
    </source>
</evidence>
<reference evidence="3" key="1">
    <citation type="submission" date="2021-01" db="EMBL/GenBank/DDBJ databases">
        <title>Whole genome shotgun sequence of Virgisporangium aliadipatigenens NBRC 105644.</title>
        <authorList>
            <person name="Komaki H."/>
            <person name="Tamura T."/>
        </authorList>
    </citation>
    <scope>NUCLEOTIDE SEQUENCE</scope>
    <source>
        <strain evidence="3">NBRC 105644</strain>
    </source>
</reference>
<keyword evidence="3" id="KW-0255">Endonuclease</keyword>
<name>A0A8J3YYV6_9ACTN</name>
<dbReference type="EMBL" id="BOPF01000068">
    <property type="protein sequence ID" value="GIJ52205.1"/>
    <property type="molecule type" value="Genomic_DNA"/>
</dbReference>
<dbReference type="GO" id="GO:0003677">
    <property type="term" value="F:DNA binding"/>
    <property type="evidence" value="ECO:0007669"/>
    <property type="project" value="InterPro"/>
</dbReference>